<proteinExistence type="predicted"/>
<dbReference type="OrthoDB" id="5986492at2759"/>
<gene>
    <name evidence="5" type="primary">VWA7_5</name>
    <name evidence="5" type="ORF">OS493_027871</name>
</gene>
<dbReference type="Gene3D" id="3.40.50.410">
    <property type="entry name" value="von Willebrand factor, type A domain"/>
    <property type="match status" value="1"/>
</dbReference>
<reference evidence="5" key="1">
    <citation type="submission" date="2023-01" db="EMBL/GenBank/DDBJ databases">
        <title>Genome assembly of the deep-sea coral Lophelia pertusa.</title>
        <authorList>
            <person name="Herrera S."/>
            <person name="Cordes E."/>
        </authorList>
    </citation>
    <scope>NUCLEOTIDE SEQUENCE</scope>
    <source>
        <strain evidence="5">USNM1676648</strain>
        <tissue evidence="5">Polyp</tissue>
    </source>
</reference>
<comment type="subcellular location">
    <subcellularLocation>
        <location evidence="1">Secreted</location>
    </subcellularLocation>
</comment>
<sequence>MATNVRFVSIFKAALLSLLLSASVCRGLFGSLRFTSDALFGFSRVEPHARRPAINWGRSSFKQNEQPQHYKPSNKFLEIMNEVEKAVVKAMALDSQLRYKRRFSKLLNLLRQSVRSKSYNYARDVLGKIIHVLINGTDSRREKRSRSGESVLQKYRKFIGGEAFDRFMAVQGEVSLMFVVDDTGSMGSEIEAVKKTAIAVANYPRRKAPVEYILSPFNDPMTDAGQVVIKQDGEAGEFVQAINDLTAHSGGDCPEYTFQGILNALGQRQGVLFGSPMYVFTDADPKDADENMDLVKDLAKEDEVQINFFSTGSCGDKLHPAFVKLSKETSGKALLLTDAAEIEKLQDVMREGLEGTTVISFGSSLLGRNKRSSSESPIRYRFPVDDSIETMIISVETTRRDTNGSGITLSNPKDVIVTAEKVILSQISLYKITRPAQGHWTLEISGEDTGEHEFYVKSSSATNIDFKHYFMIALGRGRWKIEEPFSNPISGKLNKMVLKLLSGVGKVNSGSLRLQIVTESGTVVRSLNLISHGSTHYEASFTPPTTPFRLKLIGTTQRGHTFERMSRRTIEPTTAVLRGKYASNDFTLPLNVTTFMHFQICNFAASELFEIVARKDVMGYILQPSASSQRPKYVGKDRCTTVFVRAKATRPKDVHRTDTVSLVAKGQSSGVVVSQVMRLFVVDP</sequence>
<dbReference type="CDD" id="cd00198">
    <property type="entry name" value="vWFA"/>
    <property type="match status" value="1"/>
</dbReference>
<accession>A0A9W9YKI9</accession>
<keyword evidence="3" id="KW-0732">Signal</keyword>
<evidence type="ECO:0000256" key="2">
    <source>
        <dbReference type="ARBA" id="ARBA00022525"/>
    </source>
</evidence>
<evidence type="ECO:0000256" key="1">
    <source>
        <dbReference type="ARBA" id="ARBA00004613"/>
    </source>
</evidence>
<dbReference type="AlphaFoldDB" id="A0A9W9YKI9"/>
<dbReference type="PANTHER" id="PTHR14905">
    <property type="entry name" value="NG37"/>
    <property type="match status" value="1"/>
</dbReference>
<protein>
    <submittedName>
        <fullName evidence="5">von Willebrand factor A</fullName>
    </submittedName>
</protein>
<evidence type="ECO:0000259" key="4">
    <source>
        <dbReference type="Pfam" id="PF25106"/>
    </source>
</evidence>
<dbReference type="PANTHER" id="PTHR14905:SF7">
    <property type="entry name" value="VON WILLEBRAND FACTOR A DOMAIN-CONTAINING PROTEIN 7"/>
    <property type="match status" value="1"/>
</dbReference>
<dbReference type="SUPFAM" id="SSF53300">
    <property type="entry name" value="vWA-like"/>
    <property type="match status" value="1"/>
</dbReference>
<dbReference type="InterPro" id="IPR052577">
    <property type="entry name" value="VWA7"/>
</dbReference>
<feature type="domain" description="Hemicentin-1-like von Willebrand factor A" evidence="4">
    <location>
        <begin position="175"/>
        <end position="316"/>
    </location>
</feature>
<keyword evidence="2" id="KW-0964">Secreted</keyword>
<evidence type="ECO:0000313" key="6">
    <source>
        <dbReference type="Proteomes" id="UP001163046"/>
    </source>
</evidence>
<dbReference type="Proteomes" id="UP001163046">
    <property type="component" value="Unassembled WGS sequence"/>
</dbReference>
<dbReference type="InterPro" id="IPR056861">
    <property type="entry name" value="HMCN1-like_VWA"/>
</dbReference>
<comment type="caution">
    <text evidence="5">The sequence shown here is derived from an EMBL/GenBank/DDBJ whole genome shotgun (WGS) entry which is preliminary data.</text>
</comment>
<dbReference type="Pfam" id="PF25106">
    <property type="entry name" value="VWA_4"/>
    <property type="match status" value="1"/>
</dbReference>
<dbReference type="InterPro" id="IPR036465">
    <property type="entry name" value="vWFA_dom_sf"/>
</dbReference>
<name>A0A9W9YKI9_9CNID</name>
<organism evidence="5 6">
    <name type="scientific">Desmophyllum pertusum</name>
    <dbReference type="NCBI Taxonomy" id="174260"/>
    <lineage>
        <taxon>Eukaryota</taxon>
        <taxon>Metazoa</taxon>
        <taxon>Cnidaria</taxon>
        <taxon>Anthozoa</taxon>
        <taxon>Hexacorallia</taxon>
        <taxon>Scleractinia</taxon>
        <taxon>Caryophylliina</taxon>
        <taxon>Caryophylliidae</taxon>
        <taxon>Desmophyllum</taxon>
    </lineage>
</organism>
<evidence type="ECO:0000256" key="3">
    <source>
        <dbReference type="ARBA" id="ARBA00022729"/>
    </source>
</evidence>
<keyword evidence="6" id="KW-1185">Reference proteome</keyword>
<dbReference type="EMBL" id="MU827327">
    <property type="protein sequence ID" value="KAJ7355082.1"/>
    <property type="molecule type" value="Genomic_DNA"/>
</dbReference>
<evidence type="ECO:0000313" key="5">
    <source>
        <dbReference type="EMBL" id="KAJ7355082.1"/>
    </source>
</evidence>